<dbReference type="Proteomes" id="UP000571183">
    <property type="component" value="Unassembled WGS sequence"/>
</dbReference>
<evidence type="ECO:0000313" key="1">
    <source>
        <dbReference type="EMBL" id="MBB4070740.1"/>
    </source>
</evidence>
<accession>A0A840DDL8</accession>
<keyword evidence="2" id="KW-1185">Reference proteome</keyword>
<evidence type="ECO:0000313" key="2">
    <source>
        <dbReference type="Proteomes" id="UP000571183"/>
    </source>
</evidence>
<dbReference type="AlphaFoldDB" id="A0A840DDL8"/>
<evidence type="ECO:0008006" key="3">
    <source>
        <dbReference type="Google" id="ProtNLM"/>
    </source>
</evidence>
<dbReference type="RefSeq" id="WP_124823927.1">
    <property type="nucleotide sequence ID" value="NZ_JACIFD010000001.1"/>
</dbReference>
<comment type="caution">
    <text evidence="1">The sequence shown here is derived from an EMBL/GenBank/DDBJ whole genome shotgun (WGS) entry which is preliminary data.</text>
</comment>
<sequence length="74" mass="8081">MEVRIGIQHTPKELVFESPLSATEIAKTINTAYSGHEPTVMFTDVKDRQYLVPLAALGYIEFGAAAPRKAGFVS</sequence>
<organism evidence="1 2">
    <name type="scientific">Canibacter oris</name>
    <dbReference type="NCBI Taxonomy" id="1365628"/>
    <lineage>
        <taxon>Bacteria</taxon>
        <taxon>Bacillati</taxon>
        <taxon>Actinomycetota</taxon>
        <taxon>Actinomycetes</taxon>
        <taxon>Micrococcales</taxon>
        <taxon>Microbacteriaceae</taxon>
        <taxon>Canibacter</taxon>
    </lineage>
</organism>
<dbReference type="EMBL" id="JACIFD010000001">
    <property type="protein sequence ID" value="MBB4070740.1"/>
    <property type="molecule type" value="Genomic_DNA"/>
</dbReference>
<dbReference type="Pfam" id="PF11305">
    <property type="entry name" value="DUF3107"/>
    <property type="match status" value="1"/>
</dbReference>
<gene>
    <name evidence="1" type="ORF">F5897_000016</name>
</gene>
<dbReference type="InterPro" id="IPR021456">
    <property type="entry name" value="DUF3107"/>
</dbReference>
<proteinExistence type="predicted"/>
<protein>
    <recommendedName>
        <fullName evidence="3">DUF3107 domain-containing protein</fullName>
    </recommendedName>
</protein>
<name>A0A840DDL8_9MICO</name>
<reference evidence="1" key="1">
    <citation type="submission" date="2020-08" db="EMBL/GenBank/DDBJ databases">
        <title>Sequencing the genomes of 1000 actinobacteria strains.</title>
        <authorList>
            <person name="Klenk H.-P."/>
        </authorList>
    </citation>
    <scope>NUCLEOTIDE SEQUENCE [LARGE SCALE GENOMIC DNA]</scope>
    <source>
        <strain evidence="1">DSM 27064</strain>
    </source>
</reference>